<keyword evidence="2" id="KW-1185">Reference proteome</keyword>
<dbReference type="AlphaFoldDB" id="A0AAD9IUY4"/>
<dbReference type="InterPro" id="IPR031793">
    <property type="entry name" value="KICSTOR_ITFG2"/>
</dbReference>
<dbReference type="PANTHER" id="PTHR16317">
    <property type="entry name" value="INTEGRIN ALPHA REPEAT DOMAIN-CONTAINING"/>
    <property type="match status" value="1"/>
</dbReference>
<evidence type="ECO:0000313" key="1">
    <source>
        <dbReference type="EMBL" id="KAK2141018.1"/>
    </source>
</evidence>
<dbReference type="Pfam" id="PF15907">
    <property type="entry name" value="Itfg2"/>
    <property type="match status" value="1"/>
</dbReference>
<dbReference type="PANTHER" id="PTHR16317:SF1">
    <property type="entry name" value="KICSTOR COMPLEX PROTEIN ITFG2"/>
    <property type="match status" value="1"/>
</dbReference>
<dbReference type="EMBL" id="JAODUP010001181">
    <property type="protein sequence ID" value="KAK2141018.1"/>
    <property type="molecule type" value="Genomic_DNA"/>
</dbReference>
<proteinExistence type="predicted"/>
<comment type="caution">
    <text evidence="1">The sequence shown here is derived from an EMBL/GenBank/DDBJ whole genome shotgun (WGS) entry which is preliminary data.</text>
</comment>
<organism evidence="1 2">
    <name type="scientific">Paralvinella palmiformis</name>
    <dbReference type="NCBI Taxonomy" id="53620"/>
    <lineage>
        <taxon>Eukaryota</taxon>
        <taxon>Metazoa</taxon>
        <taxon>Spiralia</taxon>
        <taxon>Lophotrochozoa</taxon>
        <taxon>Annelida</taxon>
        <taxon>Polychaeta</taxon>
        <taxon>Sedentaria</taxon>
        <taxon>Canalipalpata</taxon>
        <taxon>Terebellida</taxon>
        <taxon>Terebelliformia</taxon>
        <taxon>Alvinellidae</taxon>
        <taxon>Paralvinella</taxon>
    </lineage>
</organism>
<gene>
    <name evidence="1" type="ORF">LSH36_1181g00001</name>
</gene>
<reference evidence="1" key="1">
    <citation type="journal article" date="2023" name="Mol. Biol. Evol.">
        <title>Third-Generation Sequencing Reveals the Adaptive Role of the Epigenome in Three Deep-Sea Polychaetes.</title>
        <authorList>
            <person name="Perez M."/>
            <person name="Aroh O."/>
            <person name="Sun Y."/>
            <person name="Lan Y."/>
            <person name="Juniper S.K."/>
            <person name="Young C.R."/>
            <person name="Angers B."/>
            <person name="Qian P.Y."/>
        </authorList>
    </citation>
    <scope>NUCLEOTIDE SEQUENCE</scope>
    <source>
        <strain evidence="1">P08H-3</strain>
    </source>
</reference>
<dbReference type="Proteomes" id="UP001208570">
    <property type="component" value="Unassembled WGS sequence"/>
</dbReference>
<evidence type="ECO:0000313" key="2">
    <source>
        <dbReference type="Proteomes" id="UP001208570"/>
    </source>
</evidence>
<dbReference type="GO" id="GO:0032006">
    <property type="term" value="P:regulation of TOR signaling"/>
    <property type="evidence" value="ECO:0007669"/>
    <property type="project" value="TreeGrafter"/>
</dbReference>
<name>A0AAD9IUY4_9ANNE</name>
<protein>
    <submittedName>
        <fullName evidence="1">Uncharacterized protein</fullName>
    </submittedName>
</protein>
<sequence length="123" mass="14101">MGDGSEEVVACAWDGHTYLVNLNKEVVRFKFRENVAAFCAGHYAIEKEVNVPCLFYVTFNNRIVVYYKINMPNIANMTLTETMEQQQGLDELLRSFNCDVSSPSQVSQLYNWCLYGFHPKKTG</sequence>
<accession>A0AAD9IUY4</accession>